<gene>
    <name evidence="2" type="ORF">E0L32_007816</name>
</gene>
<dbReference type="InParanoid" id="A0A507AV78"/>
<dbReference type="InterPro" id="IPR038765">
    <property type="entry name" value="Papain-like_cys_pep_sf"/>
</dbReference>
<feature type="region of interest" description="Disordered" evidence="1">
    <location>
        <begin position="439"/>
        <end position="460"/>
    </location>
</feature>
<feature type="compositionally biased region" description="Polar residues" evidence="1">
    <location>
        <begin position="440"/>
        <end position="457"/>
    </location>
</feature>
<dbReference type="Proteomes" id="UP000319257">
    <property type="component" value="Unassembled WGS sequence"/>
</dbReference>
<dbReference type="STRING" id="1093900.A0A507AV78"/>
<evidence type="ECO:0008006" key="4">
    <source>
        <dbReference type="Google" id="ProtNLM"/>
    </source>
</evidence>
<dbReference type="SUPFAM" id="SSF54001">
    <property type="entry name" value="Cysteine proteinases"/>
    <property type="match status" value="1"/>
</dbReference>
<feature type="compositionally biased region" description="Basic and acidic residues" evidence="1">
    <location>
        <begin position="273"/>
        <end position="287"/>
    </location>
</feature>
<dbReference type="AlphaFoldDB" id="A0A507AV78"/>
<dbReference type="RefSeq" id="XP_030993108.1">
    <property type="nucleotide sequence ID" value="XM_031142602.1"/>
</dbReference>
<evidence type="ECO:0000313" key="2">
    <source>
        <dbReference type="EMBL" id="TPX11397.1"/>
    </source>
</evidence>
<proteinExistence type="predicted"/>
<feature type="region of interest" description="Disordered" evidence="1">
    <location>
        <begin position="56"/>
        <end position="100"/>
    </location>
</feature>
<organism evidence="2 3">
    <name type="scientific">Thyridium curvatum</name>
    <dbReference type="NCBI Taxonomy" id="1093900"/>
    <lineage>
        <taxon>Eukaryota</taxon>
        <taxon>Fungi</taxon>
        <taxon>Dikarya</taxon>
        <taxon>Ascomycota</taxon>
        <taxon>Pezizomycotina</taxon>
        <taxon>Sordariomycetes</taxon>
        <taxon>Sordariomycetidae</taxon>
        <taxon>Thyridiales</taxon>
        <taxon>Thyridiaceae</taxon>
        <taxon>Thyridium</taxon>
    </lineage>
</organism>
<evidence type="ECO:0000313" key="3">
    <source>
        <dbReference type="Proteomes" id="UP000319257"/>
    </source>
</evidence>
<keyword evidence="3" id="KW-1185">Reference proteome</keyword>
<feature type="region of interest" description="Disordered" evidence="1">
    <location>
        <begin position="260"/>
        <end position="287"/>
    </location>
</feature>
<dbReference type="OrthoDB" id="5244648at2759"/>
<dbReference type="Gene3D" id="3.40.395.10">
    <property type="entry name" value="Adenoviral Proteinase, Chain A"/>
    <property type="match status" value="1"/>
</dbReference>
<accession>A0A507AV78</accession>
<comment type="caution">
    <text evidence="2">The sequence shown here is derived from an EMBL/GenBank/DDBJ whole genome shotgun (WGS) entry which is preliminary data.</text>
</comment>
<dbReference type="EMBL" id="SKBQ01000049">
    <property type="protein sequence ID" value="TPX11397.1"/>
    <property type="molecule type" value="Genomic_DNA"/>
</dbReference>
<reference evidence="2 3" key="1">
    <citation type="submission" date="2019-06" db="EMBL/GenBank/DDBJ databases">
        <title>Draft genome sequence of the filamentous fungus Phialemoniopsis curvata isolated from diesel fuel.</title>
        <authorList>
            <person name="Varaljay V.A."/>
            <person name="Lyon W.J."/>
            <person name="Crouch A.L."/>
            <person name="Drake C.E."/>
            <person name="Hollomon J.M."/>
            <person name="Nadeau L.J."/>
            <person name="Nunn H.S."/>
            <person name="Stevenson B.S."/>
            <person name="Bojanowski C.L."/>
            <person name="Crookes-Goodson W.J."/>
        </authorList>
    </citation>
    <scope>NUCLEOTIDE SEQUENCE [LARGE SCALE GENOMIC DNA]</scope>
    <source>
        <strain evidence="2 3">D216</strain>
    </source>
</reference>
<evidence type="ECO:0000256" key="1">
    <source>
        <dbReference type="SAM" id="MobiDB-lite"/>
    </source>
</evidence>
<dbReference type="GeneID" id="41975263"/>
<protein>
    <recommendedName>
        <fullName evidence="4">Ubiquitin-like protease family profile domain-containing protein</fullName>
    </recommendedName>
</protein>
<sequence length="809" mass="90259">MDHRPSRLFAEFSSAASVAVGDLSTPLYLPAIKLLCEKSPDLARFLATEVWKHLQVNDEPQSEEELPAIDQSRKKRKVSDPTYRPQKSDRPANGIKQGVFKSSPAGAAAHVSDYPVTVNDINQLDGNSEHPCLDRGSVAGSDQWSFKDQPHADECGNELMYSPEASTSTLSSIKVDLEDPFTPLDDNTMGGESSSSSGLAWKGLRAVDASEDQDRPSENTSAYAFGTEQPVHGVLTSEWLGQVSGIPESPSLPMQLAGCAALPSTPEPQFGPDQEHSPPTEEVPRRDFGHLSDRLTLKSHLEEFVDEMSDTIAALSASSSEVPAKAHLAFINMLEIESPYMPKKIESANTGSPCAADPKSWSASMWVEYLKAGEARTQKSTIFNLVGYMGFSVWLEKQMEAFEPPLTKRGTARKRVATPFLNSLLMEAEHSTELVVRSAAENSPTSNLSRTPMNVTSHQRRQIIGKANKGRKLRDMVSKVGLGILLRRDIWSYQKLSGEDFQRRLDREFWLDARKGRLLPLLDEQVTILIKEGNTNLSLFLASLESSGIRRGIGIQWGCAGRDPHGLDSLLRALNQVLEGSDSHNLMVRDKIEVPLTSFDNLRPGRWLDMWLIAAAIELTDKPSWVRCGLSVPLHQLKEGECVPIEKPFGLWRKKIDSSRTEHMDDEKQVYLCPLNINNNHFTLLEINERTEMIYHYDSIAGMDVRLGKEETTPVQQLVEQAEFHDLGLTYQEAQEDSSSCGLMVIHNAMLRMTGREVESWELYKIASCSRKRALRRSGRVLPPSEHAYVIVPSMQTNSVVFDPYRRVY</sequence>
<name>A0A507AV78_9PEZI</name>